<feature type="domain" description="ATP synthase F1 complex delta/epsilon subunit N-terminal" evidence="3">
    <location>
        <begin position="1"/>
        <end position="78"/>
    </location>
</feature>
<dbReference type="Gene3D" id="2.60.15.10">
    <property type="entry name" value="F0F1 ATP synthase delta/epsilon subunit, N-terminal"/>
    <property type="match status" value="1"/>
</dbReference>
<proteinExistence type="predicted"/>
<accession>K2G0R0</accession>
<gene>
    <name evidence="4" type="ORF">ACD_3C00006G0020</name>
</gene>
<reference evidence="4" key="1">
    <citation type="journal article" date="2012" name="Science">
        <title>Fermentation, hydrogen, and sulfur metabolism in multiple uncultivated bacterial phyla.</title>
        <authorList>
            <person name="Wrighton K.C."/>
            <person name="Thomas B.C."/>
            <person name="Sharon I."/>
            <person name="Miller C.S."/>
            <person name="Castelle C.J."/>
            <person name="VerBerkmoes N.C."/>
            <person name="Wilkins M.J."/>
            <person name="Hettich R.L."/>
            <person name="Lipton M.S."/>
            <person name="Williams K.H."/>
            <person name="Long P.E."/>
            <person name="Banfield J.F."/>
        </authorList>
    </citation>
    <scope>NUCLEOTIDE SEQUENCE [LARGE SCALE GENOMIC DNA]</scope>
</reference>
<dbReference type="AlphaFoldDB" id="K2G0R0"/>
<sequence>MKLILTSIKKRILEIDDFKSVTIPTKSWEITILENHEPIISALKPGIMTIRYPWENAIYAIWWWVLETDWKTLSIVADMVEDWTWLDIDAIKQKKSEAKNLMDKYREENKNMNMDYYIELETQFLKESALEQLAIK</sequence>
<keyword evidence="2" id="KW-0175">Coiled coil</keyword>
<dbReference type="InterPro" id="IPR020546">
    <property type="entry name" value="ATP_synth_F1_dsu/esu_N"/>
</dbReference>
<evidence type="ECO:0000313" key="4">
    <source>
        <dbReference type="EMBL" id="EKE28838.1"/>
    </source>
</evidence>
<keyword evidence="1" id="KW-0139">CF(1)</keyword>
<comment type="caution">
    <text evidence="4">The sequence shown here is derived from an EMBL/GenBank/DDBJ whole genome shotgun (WGS) entry which is preliminary data.</text>
</comment>
<dbReference type="GO" id="GO:0045259">
    <property type="term" value="C:proton-transporting ATP synthase complex"/>
    <property type="evidence" value="ECO:0007669"/>
    <property type="project" value="UniProtKB-KW"/>
</dbReference>
<dbReference type="GO" id="GO:0015986">
    <property type="term" value="P:proton motive force-driven ATP synthesis"/>
    <property type="evidence" value="ECO:0007669"/>
    <property type="project" value="InterPro"/>
</dbReference>
<dbReference type="EMBL" id="AMFJ01000280">
    <property type="protein sequence ID" value="EKE28838.1"/>
    <property type="molecule type" value="Genomic_DNA"/>
</dbReference>
<dbReference type="InterPro" id="IPR036771">
    <property type="entry name" value="ATPsynth_dsu/esu_N"/>
</dbReference>
<evidence type="ECO:0000256" key="1">
    <source>
        <dbReference type="ARBA" id="ARBA00023196"/>
    </source>
</evidence>
<name>K2G0R0_9BACT</name>
<dbReference type="SUPFAM" id="SSF51344">
    <property type="entry name" value="Epsilon subunit of F1F0-ATP synthase N-terminal domain"/>
    <property type="match status" value="1"/>
</dbReference>
<evidence type="ECO:0000256" key="2">
    <source>
        <dbReference type="SAM" id="Coils"/>
    </source>
</evidence>
<keyword evidence="1" id="KW-0066">ATP synthesis</keyword>
<evidence type="ECO:0000259" key="3">
    <source>
        <dbReference type="Pfam" id="PF02823"/>
    </source>
</evidence>
<protein>
    <recommendedName>
        <fullName evidence="3">ATP synthase F1 complex delta/epsilon subunit N-terminal domain-containing protein</fullName>
    </recommendedName>
</protein>
<organism evidence="4">
    <name type="scientific">uncultured bacterium</name>
    <name type="common">gcode 4</name>
    <dbReference type="NCBI Taxonomy" id="1234023"/>
    <lineage>
        <taxon>Bacteria</taxon>
        <taxon>environmental samples</taxon>
    </lineage>
</organism>
<feature type="coiled-coil region" evidence="2">
    <location>
        <begin position="88"/>
        <end position="115"/>
    </location>
</feature>
<dbReference type="Pfam" id="PF02823">
    <property type="entry name" value="ATP-synt_DE_N"/>
    <property type="match status" value="1"/>
</dbReference>